<keyword evidence="2" id="KW-0677">Repeat</keyword>
<dbReference type="InterPro" id="IPR006597">
    <property type="entry name" value="Sel1-like"/>
</dbReference>
<dbReference type="PANTHER" id="PTHR13891:SF1">
    <property type="entry name" value="CYTOCHROME C OXIDASE ASSEMBLY FACTOR 7"/>
    <property type="match status" value="1"/>
</dbReference>
<name>A0A0W8DS01_PHYNI</name>
<accession>A0A0W8DS01</accession>
<dbReference type="AlphaFoldDB" id="A0A0W8DS01"/>
<dbReference type="PANTHER" id="PTHR13891">
    <property type="entry name" value="CYTOCHROME C OXIDASE ASSEMBLY FACTOR 7"/>
    <property type="match status" value="1"/>
</dbReference>
<comment type="caution">
    <text evidence="3">The sequence shown here is derived from an EMBL/GenBank/DDBJ whole genome shotgun (WGS) entry which is preliminary data.</text>
</comment>
<proteinExistence type="inferred from homology"/>
<dbReference type="EMBL" id="LNFP01000036">
    <property type="protein sequence ID" value="KUF99214.1"/>
    <property type="molecule type" value="Genomic_DNA"/>
</dbReference>
<reference evidence="3 4" key="1">
    <citation type="submission" date="2015-11" db="EMBL/GenBank/DDBJ databases">
        <title>Genomes and virulence difference between two physiological races of Phytophthora nicotianae.</title>
        <authorList>
            <person name="Liu H."/>
            <person name="Ma X."/>
            <person name="Yu H."/>
            <person name="Fang D."/>
            <person name="Li Y."/>
            <person name="Wang X."/>
            <person name="Wang W."/>
            <person name="Dong Y."/>
            <person name="Xiao B."/>
        </authorList>
    </citation>
    <scope>NUCLEOTIDE SEQUENCE [LARGE SCALE GENOMIC DNA]</scope>
    <source>
        <strain evidence="4">race 1</strain>
    </source>
</reference>
<comment type="similarity">
    <text evidence="1">Belongs to the hcp beta-lactamase family.</text>
</comment>
<evidence type="ECO:0000313" key="4">
    <source>
        <dbReference type="Proteomes" id="UP000054636"/>
    </source>
</evidence>
<evidence type="ECO:0000256" key="1">
    <source>
        <dbReference type="ARBA" id="ARBA00008486"/>
    </source>
</evidence>
<organism evidence="3 4">
    <name type="scientific">Phytophthora nicotianae</name>
    <name type="common">Potato buckeye rot agent</name>
    <name type="synonym">Phytophthora parasitica</name>
    <dbReference type="NCBI Taxonomy" id="4792"/>
    <lineage>
        <taxon>Eukaryota</taxon>
        <taxon>Sar</taxon>
        <taxon>Stramenopiles</taxon>
        <taxon>Oomycota</taxon>
        <taxon>Peronosporomycetes</taxon>
        <taxon>Peronosporales</taxon>
        <taxon>Peronosporaceae</taxon>
        <taxon>Phytophthora</taxon>
    </lineage>
</organism>
<dbReference type="Pfam" id="PF08238">
    <property type="entry name" value="Sel1"/>
    <property type="match status" value="3"/>
</dbReference>
<sequence>MVKASDHSAAEVKRVNQQLEERHYEFRSNCNDGNGDASACHSWANMYELNCSKNGYPASCFNLGRLKLAGKGAEQDDLEAFKLFGPNSPIKRDIQQAKTYLEKACDANFAPACHNLAVMYKKGDESIPKDQAKYEEYRAKTEQLIKQAGGMSSIKSA</sequence>
<protein>
    <submittedName>
        <fullName evidence="3">Small cellulose binding protein</fullName>
    </submittedName>
</protein>
<gene>
    <name evidence="3" type="ORF">AM588_10009452</name>
</gene>
<evidence type="ECO:0000313" key="3">
    <source>
        <dbReference type="EMBL" id="KUF99214.1"/>
    </source>
</evidence>
<evidence type="ECO:0000256" key="2">
    <source>
        <dbReference type="ARBA" id="ARBA00022737"/>
    </source>
</evidence>
<dbReference type="InterPro" id="IPR040239">
    <property type="entry name" value="HcpB-like"/>
</dbReference>
<dbReference type="Proteomes" id="UP000054636">
    <property type="component" value="Unassembled WGS sequence"/>
</dbReference>
<dbReference type="Gene3D" id="1.25.40.10">
    <property type="entry name" value="Tetratricopeptide repeat domain"/>
    <property type="match status" value="1"/>
</dbReference>
<dbReference type="InterPro" id="IPR011990">
    <property type="entry name" value="TPR-like_helical_dom_sf"/>
</dbReference>
<dbReference type="SUPFAM" id="SSF81901">
    <property type="entry name" value="HCP-like"/>
    <property type="match status" value="2"/>
</dbReference>